<feature type="signal peptide" evidence="2">
    <location>
        <begin position="1"/>
        <end position="16"/>
    </location>
</feature>
<dbReference type="KEGG" id="dpo:6900352"/>
<sequence length="269" mass="31135">MILYTINFLIFYTASAHNLEVPNYQNPAKKIVQDLIDSWQSPIGYLESRGYLPKDIQYVPDLNFAQKNSLQDWPQNDVSQKQYQESPAKANAENSIREMDPALAETDRLDSRSFDEQDSDELKKMFGRLFSSKNDDTISDEIKSKLDVSWDMNQIKTSALREANKRYEKFCIKRTQNAPLSTDTDEQFDSDIDAEIAELYPSVLSKKEDIKNNDMIVASPDTKLYHLIKGYGKILGNRELGDKAIYKQIHLAQNKTRRSRRRPSDIFNM</sequence>
<gene>
    <name evidence="4" type="primary">LOC6900352</name>
</gene>
<dbReference type="RefSeq" id="XP_002134748.3">
    <property type="nucleotide sequence ID" value="XM_002134712.3"/>
</dbReference>
<dbReference type="InParanoid" id="A0A6I8V0C5"/>
<keyword evidence="2" id="KW-0732">Signal</keyword>
<name>A0A6I8V0C5_DROPS</name>
<evidence type="ECO:0000256" key="1">
    <source>
        <dbReference type="SAM" id="MobiDB-lite"/>
    </source>
</evidence>
<reference evidence="4" key="1">
    <citation type="submission" date="2025-08" db="UniProtKB">
        <authorList>
            <consortium name="RefSeq"/>
        </authorList>
    </citation>
    <scope>IDENTIFICATION</scope>
    <source>
        <strain evidence="4">MV-25-SWS-2005</strain>
        <tissue evidence="4">Whole body</tissue>
    </source>
</reference>
<proteinExistence type="predicted"/>
<organism evidence="3 4">
    <name type="scientific">Drosophila pseudoobscura pseudoobscura</name>
    <name type="common">Fruit fly</name>
    <dbReference type="NCBI Taxonomy" id="46245"/>
    <lineage>
        <taxon>Eukaryota</taxon>
        <taxon>Metazoa</taxon>
        <taxon>Ecdysozoa</taxon>
        <taxon>Arthropoda</taxon>
        <taxon>Hexapoda</taxon>
        <taxon>Insecta</taxon>
        <taxon>Pterygota</taxon>
        <taxon>Neoptera</taxon>
        <taxon>Endopterygota</taxon>
        <taxon>Diptera</taxon>
        <taxon>Brachycera</taxon>
        <taxon>Muscomorpha</taxon>
        <taxon>Ephydroidea</taxon>
        <taxon>Drosophilidae</taxon>
        <taxon>Drosophila</taxon>
        <taxon>Sophophora</taxon>
    </lineage>
</organism>
<feature type="region of interest" description="Disordered" evidence="1">
    <location>
        <begin position="77"/>
        <end position="97"/>
    </location>
</feature>
<feature type="chain" id="PRO_5026149802" evidence="2">
    <location>
        <begin position="17"/>
        <end position="269"/>
    </location>
</feature>
<dbReference type="Proteomes" id="UP000001819">
    <property type="component" value="Chromosome X"/>
</dbReference>
<evidence type="ECO:0000256" key="2">
    <source>
        <dbReference type="SAM" id="SignalP"/>
    </source>
</evidence>
<dbReference type="AlphaFoldDB" id="A0A6I8V0C5"/>
<keyword evidence="3" id="KW-1185">Reference proteome</keyword>
<protein>
    <submittedName>
        <fullName evidence="4">Uncharacterized protein</fullName>
    </submittedName>
</protein>
<accession>A0A6I8V0C5</accession>
<evidence type="ECO:0000313" key="4">
    <source>
        <dbReference type="RefSeq" id="XP_002134748.3"/>
    </source>
</evidence>
<evidence type="ECO:0000313" key="3">
    <source>
        <dbReference type="Proteomes" id="UP000001819"/>
    </source>
</evidence>